<keyword evidence="2" id="KW-1185">Reference proteome</keyword>
<sequence length="330" mass="38714">MEPLPLIPKISNLSNHDVTHVLREAFQDLLGEEAFPKNIARNMEKYNLKMQELKDNAMQANLLPRDLEQKLTDVTLVEEHLFLQQAKYFITKDSIIKDPRINELSKLKPLKLTDHVSDTFVNKFGLITREDILPPLPERALDFRLNSNRHLCETCEPEMKFTPPIKMFKEPQAAITTLSKSRRRQIGEKVFFEAMPKQIVFNDYELNVTYTHVSDNIELVVGAFRFYPAYFEVKENEFAEVVLSFYPKRYGLFVETIYLLCNNNTYEELDFMGDGVYFEKSFITFDLKKKDSKPFFLDYESEYCLHLGKCLACTKHKGFIRVFNSRLALR</sequence>
<dbReference type="EMBL" id="LJIG01022616">
    <property type="protein sequence ID" value="KRT79616.1"/>
    <property type="molecule type" value="Genomic_DNA"/>
</dbReference>
<dbReference type="AlphaFoldDB" id="A0A0T6AWM4"/>
<protein>
    <submittedName>
        <fullName evidence="1">Uncharacterized protein</fullName>
    </submittedName>
</protein>
<dbReference type="OrthoDB" id="2115465at2759"/>
<reference evidence="1 2" key="1">
    <citation type="submission" date="2015-09" db="EMBL/GenBank/DDBJ databases">
        <title>Draft genome of the scarab beetle Oryctes borbonicus.</title>
        <authorList>
            <person name="Meyer J.M."/>
            <person name="Markov G.V."/>
            <person name="Baskaran P."/>
            <person name="Herrmann M."/>
            <person name="Sommer R.J."/>
            <person name="Roedelsperger C."/>
        </authorList>
    </citation>
    <scope>NUCLEOTIDE SEQUENCE [LARGE SCALE GENOMIC DNA]</scope>
    <source>
        <strain evidence="1">OB123</strain>
        <tissue evidence="1">Whole animal</tissue>
    </source>
</reference>
<proteinExistence type="predicted"/>
<dbReference type="Proteomes" id="UP000051574">
    <property type="component" value="Unassembled WGS sequence"/>
</dbReference>
<organism evidence="1 2">
    <name type="scientific">Oryctes borbonicus</name>
    <dbReference type="NCBI Taxonomy" id="1629725"/>
    <lineage>
        <taxon>Eukaryota</taxon>
        <taxon>Metazoa</taxon>
        <taxon>Ecdysozoa</taxon>
        <taxon>Arthropoda</taxon>
        <taxon>Hexapoda</taxon>
        <taxon>Insecta</taxon>
        <taxon>Pterygota</taxon>
        <taxon>Neoptera</taxon>
        <taxon>Endopterygota</taxon>
        <taxon>Coleoptera</taxon>
        <taxon>Polyphaga</taxon>
        <taxon>Scarabaeiformia</taxon>
        <taxon>Scarabaeidae</taxon>
        <taxon>Dynastinae</taxon>
        <taxon>Oryctes</taxon>
    </lineage>
</organism>
<name>A0A0T6AWM4_9SCAR</name>
<comment type="caution">
    <text evidence="1">The sequence shown here is derived from an EMBL/GenBank/DDBJ whole genome shotgun (WGS) entry which is preliminary data.</text>
</comment>
<evidence type="ECO:0000313" key="1">
    <source>
        <dbReference type="EMBL" id="KRT79616.1"/>
    </source>
</evidence>
<accession>A0A0T6AWM4</accession>
<gene>
    <name evidence="1" type="ORF">AMK59_7469</name>
</gene>
<evidence type="ECO:0000313" key="2">
    <source>
        <dbReference type="Proteomes" id="UP000051574"/>
    </source>
</evidence>